<evidence type="ECO:0008006" key="4">
    <source>
        <dbReference type="Google" id="ProtNLM"/>
    </source>
</evidence>
<evidence type="ECO:0000313" key="3">
    <source>
        <dbReference type="Proteomes" id="UP001629536"/>
    </source>
</evidence>
<dbReference type="Proteomes" id="UP001629536">
    <property type="component" value="Unassembled WGS sequence"/>
</dbReference>
<evidence type="ECO:0000313" key="2">
    <source>
        <dbReference type="EMBL" id="MFM1524600.1"/>
    </source>
</evidence>
<protein>
    <recommendedName>
        <fullName evidence="4">Lipoprotein</fullName>
    </recommendedName>
</protein>
<sequence>MKKHRLILFIFLSLIFVSCGNNDVKEINTKNTKDAEVKKIEKKSLFAEGTLKDKQYSNTVAMIDYMDDNSYKLKIRIEQKDDITFNTENQNVYADINISSDTLNNGEIKYKKNIDDKSLFKIPLVNNKIPRVTEILIDKNSDLLTKKEHKAILEKEKGLWISIQIRDPQGFILEISNTIFGEKQ</sequence>
<dbReference type="EMBL" id="JBFNFH010000004">
    <property type="protein sequence ID" value="MFM1524600.1"/>
    <property type="molecule type" value="Genomic_DNA"/>
</dbReference>
<reference evidence="2 3" key="1">
    <citation type="journal article" date="2024" name="Front. Microbiol.">
        <title>Pangenomic and biochemical analyses of Helcococcus ovis reveal widespread tetracycline resistance and a novel bacterial species, Helcococcus bovis.</title>
        <authorList>
            <person name="Cunha F."/>
            <person name="Zhai Y."/>
            <person name="Casaro S."/>
            <person name="Jones K.L."/>
            <person name="Hernandez M."/>
            <person name="Bisinotto R.S."/>
            <person name="Kariyawasam S."/>
            <person name="Brown M.B."/>
            <person name="Phillips A."/>
            <person name="Jeong K.C."/>
            <person name="Galvao K.N."/>
        </authorList>
    </citation>
    <scope>NUCLEOTIDE SEQUENCE [LARGE SCALE GENOMIC DNA]</scope>
    <source>
        <strain evidence="2 3">KG197</strain>
    </source>
</reference>
<keyword evidence="1" id="KW-0732">Signal</keyword>
<keyword evidence="3" id="KW-1185">Reference proteome</keyword>
<dbReference type="RefSeq" id="WP_408126362.1">
    <property type="nucleotide sequence ID" value="NZ_JBFNFH010000004.1"/>
</dbReference>
<evidence type="ECO:0000256" key="1">
    <source>
        <dbReference type="SAM" id="SignalP"/>
    </source>
</evidence>
<proteinExistence type="predicted"/>
<feature type="signal peptide" evidence="1">
    <location>
        <begin position="1"/>
        <end position="21"/>
    </location>
</feature>
<name>A0ABW9F577_9FIRM</name>
<accession>A0ABW9F577</accession>
<comment type="caution">
    <text evidence="2">The sequence shown here is derived from an EMBL/GenBank/DDBJ whole genome shotgun (WGS) entry which is preliminary data.</text>
</comment>
<organism evidence="2 3">
    <name type="scientific">Helcococcus bovis</name>
    <dbReference type="NCBI Taxonomy" id="3153252"/>
    <lineage>
        <taxon>Bacteria</taxon>
        <taxon>Bacillati</taxon>
        <taxon>Bacillota</taxon>
        <taxon>Tissierellia</taxon>
        <taxon>Tissierellales</taxon>
        <taxon>Peptoniphilaceae</taxon>
        <taxon>Helcococcus</taxon>
    </lineage>
</organism>
<dbReference type="PROSITE" id="PS51257">
    <property type="entry name" value="PROKAR_LIPOPROTEIN"/>
    <property type="match status" value="1"/>
</dbReference>
<gene>
    <name evidence="2" type="ORF">ABGF40_02830</name>
</gene>
<feature type="chain" id="PRO_5047110717" description="Lipoprotein" evidence="1">
    <location>
        <begin position="22"/>
        <end position="184"/>
    </location>
</feature>